<feature type="domain" description="F-box" evidence="4">
    <location>
        <begin position="513"/>
        <end position="559"/>
    </location>
</feature>
<dbReference type="CDD" id="cd22139">
    <property type="entry name" value="F-box_unchar"/>
    <property type="match status" value="1"/>
</dbReference>
<dbReference type="Pfam" id="PF12937">
    <property type="entry name" value="F-box-like"/>
    <property type="match status" value="1"/>
</dbReference>
<dbReference type="SUPFAM" id="SSF52047">
    <property type="entry name" value="RNI-like"/>
    <property type="match status" value="1"/>
</dbReference>
<dbReference type="PROSITE" id="PS50181">
    <property type="entry name" value="FBOX"/>
    <property type="match status" value="1"/>
</dbReference>
<dbReference type="AlphaFoldDB" id="A0A671UVD0"/>
<evidence type="ECO:0000313" key="5">
    <source>
        <dbReference type="Ensembl" id="ENSSAUP00010017949.1"/>
    </source>
</evidence>
<dbReference type="SUPFAM" id="SSF81383">
    <property type="entry name" value="F-box domain"/>
    <property type="match status" value="1"/>
</dbReference>
<sequence length="901" mass="99631">MDRSNKHEAEMNYQAANPTVETHPVTGLGGAVFELLEDSGNRRQIINQELSLHVLSDSSFNEQQKLRYVLDWTHSFLSSASEVHHELCRADGLISADGAHWETEKISPVCKQSSAAEYHHPVSCATGGNEVFGGEGAYKPPLSDDSCVPFSFIPGRDKLILPEHGEIPGNMKRVNLSDKQTPSKDNTCRDSSTFKTHQRKSEVNEEQDSGSAFVMRAKGDISIGEPEKTQEQTEKSSHSHLKIPTKLTIYEQYQLCVDQLHHLRIRQHQQIEPGGFLEAKERKASEEMAAPVEAPTLPTSGFEHLNKKVAAAEITNSDSIDKIQDRSKYKRSRPTLTEQGQTGNYDNSAMKEKPAAICAVTTSKRLGHQSNKSGGLLKRTAGGVTSTDNVPTVEERAALTPDPGLFPKRLGCKPNVKRCRSHVKGGRGASLPRVSLSSITNKEITQRPRPSGVIKHTPEDKVETTSACRDTHKCRPPTRTRTALHEDRRPTSPTACRCEQTDCGFSPAGVPVCPRWLSLPDEVWLSILSLLPHSDLCRVLQVCSRLHTLASDHTLWKDLMIENCALTERWLLHLSRRRPRSLCLYSCSAPSLTSAGLEMFFTLCGKTLEELKVTSCTGPGLHGDQMLALIGRRCDRVTRVDVSWSGATDTGVKALSDGRSELQLKSVVLNGCHVTDDPLTRLVMRHKESLCRLEMFGCQFLTPSCLQTVFEICPRLEHLNIGQVPKVNAHSLTLMTSRLKCLISLNLTGLQAVTDPTVDTLLQNCVRIQSLTLNSCPGVTDLTLLNLSKYTPYIRSLDVSGCKAVTDAGVRSLALGCRRLEQLDLSSTGTGNRGVSLLANYCSGHLQTVKLSFCHISRENILKLCRRCRRLKVLHLYGCTRLPTEREIRGVNTAVKVYPQP</sequence>
<dbReference type="PANTHER" id="PTHR13318">
    <property type="entry name" value="PARTNER OF PAIRED, ISOFORM B-RELATED"/>
    <property type="match status" value="1"/>
</dbReference>
<proteinExistence type="predicted"/>
<dbReference type="InterPro" id="IPR006553">
    <property type="entry name" value="Leu-rich_rpt_Cys-con_subtyp"/>
</dbReference>
<feature type="region of interest" description="Disordered" evidence="3">
    <location>
        <begin position="367"/>
        <end position="389"/>
    </location>
</feature>
<keyword evidence="1" id="KW-0433">Leucine-rich repeat</keyword>
<gene>
    <name evidence="5" type="primary">LOC115581220</name>
</gene>
<dbReference type="Pfam" id="PF25372">
    <property type="entry name" value="DUF7885"/>
    <property type="match status" value="1"/>
</dbReference>
<dbReference type="Proteomes" id="UP000472265">
    <property type="component" value="Chromosome 5"/>
</dbReference>
<dbReference type="Gene3D" id="1.20.1280.50">
    <property type="match status" value="1"/>
</dbReference>
<dbReference type="Gene3D" id="3.80.10.10">
    <property type="entry name" value="Ribonuclease Inhibitor"/>
    <property type="match status" value="2"/>
</dbReference>
<evidence type="ECO:0000259" key="4">
    <source>
        <dbReference type="PROSITE" id="PS50181"/>
    </source>
</evidence>
<dbReference type="SMART" id="SM00256">
    <property type="entry name" value="FBOX"/>
    <property type="match status" value="1"/>
</dbReference>
<feature type="region of interest" description="Disordered" evidence="3">
    <location>
        <begin position="170"/>
        <end position="240"/>
    </location>
</feature>
<feature type="compositionally biased region" description="Basic and acidic residues" evidence="3">
    <location>
        <begin position="456"/>
        <end position="473"/>
    </location>
</feature>
<dbReference type="GeneTree" id="ENSGT00940000172876"/>
<dbReference type="InterPro" id="IPR057207">
    <property type="entry name" value="FBXL15_LRR"/>
</dbReference>
<dbReference type="GO" id="GO:0031146">
    <property type="term" value="P:SCF-dependent proteasomal ubiquitin-dependent protein catabolic process"/>
    <property type="evidence" value="ECO:0007669"/>
    <property type="project" value="TreeGrafter"/>
</dbReference>
<feature type="compositionally biased region" description="Basic and acidic residues" evidence="3">
    <location>
        <begin position="225"/>
        <end position="237"/>
    </location>
</feature>
<reference evidence="5" key="3">
    <citation type="submission" date="2025-09" db="UniProtKB">
        <authorList>
            <consortium name="Ensembl"/>
        </authorList>
    </citation>
    <scope>IDENTIFICATION</scope>
</reference>
<keyword evidence="2" id="KW-0833">Ubl conjugation pathway</keyword>
<reference evidence="5" key="1">
    <citation type="submission" date="2021-04" db="EMBL/GenBank/DDBJ databases">
        <authorList>
            <consortium name="Wellcome Sanger Institute Data Sharing"/>
        </authorList>
    </citation>
    <scope>NUCLEOTIDE SEQUENCE [LARGE SCALE GENOMIC DNA]</scope>
</reference>
<dbReference type="InterPro" id="IPR032675">
    <property type="entry name" value="LRR_dom_sf"/>
</dbReference>
<evidence type="ECO:0000256" key="2">
    <source>
        <dbReference type="ARBA" id="ARBA00022786"/>
    </source>
</evidence>
<feature type="compositionally biased region" description="Polar residues" evidence="3">
    <location>
        <begin position="177"/>
        <end position="195"/>
    </location>
</feature>
<dbReference type="OrthoDB" id="10257471at2759"/>
<organism evidence="5 6">
    <name type="scientific">Sparus aurata</name>
    <name type="common">Gilthead sea bream</name>
    <dbReference type="NCBI Taxonomy" id="8175"/>
    <lineage>
        <taxon>Eukaryota</taxon>
        <taxon>Metazoa</taxon>
        <taxon>Chordata</taxon>
        <taxon>Craniata</taxon>
        <taxon>Vertebrata</taxon>
        <taxon>Euteleostomi</taxon>
        <taxon>Actinopterygii</taxon>
        <taxon>Neopterygii</taxon>
        <taxon>Teleostei</taxon>
        <taxon>Neoteleostei</taxon>
        <taxon>Acanthomorphata</taxon>
        <taxon>Eupercaria</taxon>
        <taxon>Spariformes</taxon>
        <taxon>Sparidae</taxon>
        <taxon>Sparus</taxon>
    </lineage>
</organism>
<feature type="region of interest" description="Disordered" evidence="3">
    <location>
        <begin position="444"/>
        <end position="488"/>
    </location>
</feature>
<dbReference type="RefSeq" id="XP_030271985.1">
    <property type="nucleotide sequence ID" value="XM_030416125.1"/>
</dbReference>
<dbReference type="SMART" id="SM00367">
    <property type="entry name" value="LRR_CC"/>
    <property type="match status" value="7"/>
</dbReference>
<dbReference type="InParanoid" id="A0A671UVD0"/>
<dbReference type="OMA" id="VICHELC"/>
<evidence type="ECO:0000256" key="1">
    <source>
        <dbReference type="ARBA" id="ARBA00022614"/>
    </source>
</evidence>
<accession>A0A671UVD0</accession>
<feature type="region of interest" description="Disordered" evidence="3">
    <location>
        <begin position="322"/>
        <end position="348"/>
    </location>
</feature>
<feature type="compositionally biased region" description="Polar residues" evidence="3">
    <location>
        <begin position="334"/>
        <end position="347"/>
    </location>
</feature>
<evidence type="ECO:0000256" key="3">
    <source>
        <dbReference type="SAM" id="MobiDB-lite"/>
    </source>
</evidence>
<reference evidence="5" key="2">
    <citation type="submission" date="2025-08" db="UniProtKB">
        <authorList>
            <consortium name="Ensembl"/>
        </authorList>
    </citation>
    <scope>IDENTIFICATION</scope>
</reference>
<dbReference type="InterPro" id="IPR036047">
    <property type="entry name" value="F-box-like_dom_sf"/>
</dbReference>
<dbReference type="Ensembl" id="ENSSAUT00010018971.1">
    <property type="protein sequence ID" value="ENSSAUP00010017949.1"/>
    <property type="gene ID" value="ENSSAUG00010008137.1"/>
</dbReference>
<evidence type="ECO:0000313" key="6">
    <source>
        <dbReference type="Proteomes" id="UP000472265"/>
    </source>
</evidence>
<dbReference type="InterPro" id="IPR001810">
    <property type="entry name" value="F-box_dom"/>
</dbReference>
<dbReference type="GO" id="GO:0019005">
    <property type="term" value="C:SCF ubiquitin ligase complex"/>
    <property type="evidence" value="ECO:0007669"/>
    <property type="project" value="TreeGrafter"/>
</dbReference>
<dbReference type="GeneID" id="115581220"/>
<name>A0A671UVD0_SPAAU</name>
<keyword evidence="6" id="KW-1185">Reference proteome</keyword>
<dbReference type="RefSeq" id="XP_030271984.1">
    <property type="nucleotide sequence ID" value="XM_030416124.1"/>
</dbReference>
<protein>
    <submittedName>
        <fullName evidence="5">Uncharacterized LOC115581220</fullName>
    </submittedName>
</protein>